<reference evidence="3 4" key="1">
    <citation type="submission" date="2007-11" db="EMBL/GenBank/DDBJ databases">
        <title>Sequence and organization of Orgyia leucostigma nucleopolyhedrovirus genome.</title>
        <authorList>
            <person name="Eveleigh R.J.M."/>
            <person name="Lapointe R."/>
            <person name="Graham R.I."/>
            <person name="Lauzon H.A.M."/>
            <person name="Pavlik L."/>
            <person name="Arif B.M."/>
            <person name="Lucarotti C.J."/>
        </authorList>
    </citation>
    <scope>NUCLEOTIDE SEQUENCE [LARGE SCALE GENOMIC DNA]</scope>
    <source>
        <strain evidence="3">CFS-77</strain>
    </source>
</reference>
<dbReference type="InterPro" id="IPR001841">
    <property type="entry name" value="Znf_RING"/>
</dbReference>
<dbReference type="SUPFAM" id="SSF57924">
    <property type="entry name" value="Inhibitor of apoptosis (IAP) repeat"/>
    <property type="match status" value="1"/>
</dbReference>
<dbReference type="KEGG" id="vg:5850462"/>
<protein>
    <submittedName>
        <fullName evidence="3">Inhibitor of apoptosis protein 2</fullName>
    </submittedName>
</protein>
<evidence type="ECO:0000256" key="1">
    <source>
        <dbReference type="PROSITE-ProRule" id="PRU00175"/>
    </source>
</evidence>
<keyword evidence="4" id="KW-1185">Reference proteome</keyword>
<keyword evidence="1" id="KW-0862">Zinc</keyword>
<dbReference type="SMART" id="SM00238">
    <property type="entry name" value="BIR"/>
    <property type="match status" value="1"/>
</dbReference>
<evidence type="ECO:0000313" key="3">
    <source>
        <dbReference type="EMBL" id="ABY65769.1"/>
    </source>
</evidence>
<dbReference type="RefSeq" id="YP_001650953.1">
    <property type="nucleotide sequence ID" value="NC_010276.1"/>
</dbReference>
<dbReference type="Proteomes" id="UP000203316">
    <property type="component" value="Segment"/>
</dbReference>
<dbReference type="Gene3D" id="3.30.40.10">
    <property type="entry name" value="Zinc/RING finger domain, C3HC4 (zinc finger)"/>
    <property type="match status" value="1"/>
</dbReference>
<name>B0FDR1_9ABAC</name>
<dbReference type="Pfam" id="PF00653">
    <property type="entry name" value="BIR"/>
    <property type="match status" value="1"/>
</dbReference>
<dbReference type="PANTHER" id="PTHR10044">
    <property type="entry name" value="INHIBITOR OF APOPTOSIS"/>
    <property type="match status" value="1"/>
</dbReference>
<proteinExistence type="predicted"/>
<dbReference type="Gene3D" id="1.10.1170.10">
    <property type="entry name" value="Inhibitor Of Apoptosis Protein (2mihbC-IAP-1), Chain A"/>
    <property type="match status" value="1"/>
</dbReference>
<dbReference type="InterPro" id="IPR050784">
    <property type="entry name" value="IAP"/>
</dbReference>
<dbReference type="GeneID" id="5850462"/>
<dbReference type="SMART" id="SM00184">
    <property type="entry name" value="RING"/>
    <property type="match status" value="1"/>
</dbReference>
<dbReference type="InterPro" id="IPR013083">
    <property type="entry name" value="Znf_RING/FYVE/PHD"/>
</dbReference>
<dbReference type="PROSITE" id="PS50089">
    <property type="entry name" value="ZF_RING_2"/>
    <property type="match status" value="1"/>
</dbReference>
<feature type="domain" description="RING-type" evidence="2">
    <location>
        <begin position="113"/>
        <end position="147"/>
    </location>
</feature>
<dbReference type="PROSITE" id="PS50143">
    <property type="entry name" value="BIR_REPEAT_2"/>
    <property type="match status" value="1"/>
</dbReference>
<sequence>MLDESQRLATFALWPHAQPSLARALARHGFYYCPETDTVCCCKCALEYANCDPHLLFGDRVHKRMKCEFANFNVSMLNDNDIINTSLTTNYLCDENDGNTISPLSEAHEPARCGVCLEKERDACLVPCGHLVCSTCGVKLTTCPFCRCENVFLQRIYK</sequence>
<dbReference type="OrthoDB" id="9255at10239"/>
<dbReference type="EMBL" id="EU309041">
    <property type="protein sequence ID" value="ABY65769.1"/>
    <property type="molecule type" value="Genomic_DNA"/>
</dbReference>
<keyword evidence="1" id="KW-0863">Zinc-finger</keyword>
<organism evidence="3 4">
    <name type="scientific">Orgyia leucostigma nucleopolyhedrovirus</name>
    <dbReference type="NCBI Taxonomy" id="490711"/>
    <lineage>
        <taxon>Viruses</taxon>
        <taxon>Viruses incertae sedis</taxon>
        <taxon>Naldaviricetes</taxon>
        <taxon>Lefavirales</taxon>
        <taxon>Baculoviridae</taxon>
        <taxon>Alphabaculovirus</taxon>
        <taxon>Alphabaculovirus orleucostigmae</taxon>
    </lineage>
</organism>
<gene>
    <name evidence="3" type="primary">iap-2</name>
</gene>
<evidence type="ECO:0000259" key="2">
    <source>
        <dbReference type="PROSITE" id="PS50089"/>
    </source>
</evidence>
<dbReference type="InterPro" id="IPR001370">
    <property type="entry name" value="BIR_rpt"/>
</dbReference>
<dbReference type="PANTHER" id="PTHR10044:SF139">
    <property type="entry name" value="DEATH-ASSOCIATED INHIBITOR OF APOPTOSIS 2"/>
    <property type="match status" value="1"/>
</dbReference>
<accession>B0FDR1</accession>
<dbReference type="Pfam" id="PF13920">
    <property type="entry name" value="zf-C3HC4_3"/>
    <property type="match status" value="1"/>
</dbReference>
<evidence type="ECO:0000313" key="4">
    <source>
        <dbReference type="Proteomes" id="UP000203316"/>
    </source>
</evidence>
<dbReference type="GO" id="GO:0008270">
    <property type="term" value="F:zinc ion binding"/>
    <property type="evidence" value="ECO:0007669"/>
    <property type="project" value="UniProtKB-KW"/>
</dbReference>
<keyword evidence="1" id="KW-0479">Metal-binding</keyword>